<evidence type="ECO:0000256" key="1">
    <source>
        <dbReference type="ARBA" id="ARBA00001971"/>
    </source>
</evidence>
<proteinExistence type="inferred from homology"/>
<protein>
    <recommendedName>
        <fullName evidence="19">Cytochrome P450</fullName>
    </recommendedName>
</protein>
<dbReference type="GO" id="GO:0016705">
    <property type="term" value="F:oxidoreductase activity, acting on paired donors, with incorporation or reduction of molecular oxygen"/>
    <property type="evidence" value="ECO:0007669"/>
    <property type="project" value="InterPro"/>
</dbReference>
<comment type="cofactor">
    <cofactor evidence="1 14">
        <name>heme</name>
        <dbReference type="ChEBI" id="CHEBI:30413"/>
    </cofactor>
</comment>
<dbReference type="InterPro" id="IPR050196">
    <property type="entry name" value="Cytochrome_P450_Monoox"/>
</dbReference>
<keyword evidence="16" id="KW-1133">Transmembrane helix</keyword>
<sequence length="493" mass="57603">MNTVLQINLVIVFILLALYILRSLQTLYISIKNHVKLQKLPGPPRYGIIKGNVPYLGDSPEVLFQQLRQAAKEFYPVYRFYVAHKISVHLVTHQDCELVMSNPIHNEKGYVYKMTHKWLKFGLLTSFGQKWQIRRKILTPAFHFNILQGFVSVFNEQTEQLIDALKDESKKSYVEINSLITQFTLKTITETAMGTKFNFQRKNERNYEKALHDMGKIFYHKFTHPWCIEEIGNFLFSPFFFEERKNTKTMHQFSKEVIQEKEKTFNDEEATEEHSVYKGKKRRAMLDLLLSAKKNESAIDDDGIQEEVVTFMFEGHDTTAAALSFIIALIVEILGNPNKKPTYDDLQNLKYMERCIKESLRLYPSVYFISRILGEDLRLTNGYLLPKSTNVFIHIYDVHRNPDVYPDPERFDPDRFLPENCQNRHPYAYLPFSAGPRNCIGQKFAILELKAAVCAILSNFVLEPIDTQENIKLVADIVLRTKEDIKIKFIPRF</sequence>
<evidence type="ECO:0000256" key="11">
    <source>
        <dbReference type="ARBA" id="ARBA00023004"/>
    </source>
</evidence>
<comment type="function">
    <text evidence="2">May be involved in the metabolism of insect hormones and in the breakdown of synthetic insecticides.</text>
</comment>
<gene>
    <name evidence="17" type="ORF">Zmor_020272</name>
</gene>
<dbReference type="PANTHER" id="PTHR24291">
    <property type="entry name" value="CYTOCHROME P450 FAMILY 4"/>
    <property type="match status" value="1"/>
</dbReference>
<keyword evidence="11 14" id="KW-0408">Iron</keyword>
<evidence type="ECO:0000313" key="18">
    <source>
        <dbReference type="Proteomes" id="UP001168821"/>
    </source>
</evidence>
<evidence type="ECO:0000256" key="3">
    <source>
        <dbReference type="ARBA" id="ARBA00004174"/>
    </source>
</evidence>
<evidence type="ECO:0000256" key="10">
    <source>
        <dbReference type="ARBA" id="ARBA00023002"/>
    </source>
</evidence>
<keyword evidence="7 14" id="KW-0479">Metal-binding</keyword>
<dbReference type="Gene3D" id="1.10.630.10">
    <property type="entry name" value="Cytochrome P450"/>
    <property type="match status" value="1"/>
</dbReference>
<evidence type="ECO:0000256" key="16">
    <source>
        <dbReference type="SAM" id="Phobius"/>
    </source>
</evidence>
<evidence type="ECO:0000256" key="14">
    <source>
        <dbReference type="PIRSR" id="PIRSR602403-1"/>
    </source>
</evidence>
<dbReference type="InterPro" id="IPR001128">
    <property type="entry name" value="Cyt_P450"/>
</dbReference>
<keyword evidence="13 16" id="KW-0472">Membrane</keyword>
<organism evidence="17 18">
    <name type="scientific">Zophobas morio</name>
    <dbReference type="NCBI Taxonomy" id="2755281"/>
    <lineage>
        <taxon>Eukaryota</taxon>
        <taxon>Metazoa</taxon>
        <taxon>Ecdysozoa</taxon>
        <taxon>Arthropoda</taxon>
        <taxon>Hexapoda</taxon>
        <taxon>Insecta</taxon>
        <taxon>Pterygota</taxon>
        <taxon>Neoptera</taxon>
        <taxon>Endopterygota</taxon>
        <taxon>Coleoptera</taxon>
        <taxon>Polyphaga</taxon>
        <taxon>Cucujiformia</taxon>
        <taxon>Tenebrionidae</taxon>
        <taxon>Zophobas</taxon>
    </lineage>
</organism>
<evidence type="ECO:0008006" key="19">
    <source>
        <dbReference type="Google" id="ProtNLM"/>
    </source>
</evidence>
<evidence type="ECO:0000256" key="9">
    <source>
        <dbReference type="ARBA" id="ARBA00022848"/>
    </source>
</evidence>
<dbReference type="GO" id="GO:0005789">
    <property type="term" value="C:endoplasmic reticulum membrane"/>
    <property type="evidence" value="ECO:0007669"/>
    <property type="project" value="UniProtKB-SubCell"/>
</dbReference>
<evidence type="ECO:0000256" key="5">
    <source>
        <dbReference type="ARBA" id="ARBA00010617"/>
    </source>
</evidence>
<evidence type="ECO:0000256" key="7">
    <source>
        <dbReference type="ARBA" id="ARBA00022723"/>
    </source>
</evidence>
<dbReference type="PRINTS" id="PR00385">
    <property type="entry name" value="P450"/>
</dbReference>
<evidence type="ECO:0000256" key="12">
    <source>
        <dbReference type="ARBA" id="ARBA00023033"/>
    </source>
</evidence>
<dbReference type="GO" id="GO:0005506">
    <property type="term" value="F:iron ion binding"/>
    <property type="evidence" value="ECO:0007669"/>
    <property type="project" value="InterPro"/>
</dbReference>
<evidence type="ECO:0000256" key="8">
    <source>
        <dbReference type="ARBA" id="ARBA00022824"/>
    </source>
</evidence>
<keyword evidence="6 14" id="KW-0349">Heme</keyword>
<dbReference type="Proteomes" id="UP001168821">
    <property type="component" value="Unassembled WGS sequence"/>
</dbReference>
<keyword evidence="16" id="KW-0812">Transmembrane</keyword>
<dbReference type="InterPro" id="IPR002403">
    <property type="entry name" value="Cyt_P450_E_grp-IV"/>
</dbReference>
<evidence type="ECO:0000313" key="17">
    <source>
        <dbReference type="EMBL" id="KAJ3648471.1"/>
    </source>
</evidence>
<keyword evidence="10 15" id="KW-0560">Oxidoreductase</keyword>
<accession>A0AA38M9U9</accession>
<name>A0AA38M9U9_9CUCU</name>
<dbReference type="PROSITE" id="PS00086">
    <property type="entry name" value="CYTOCHROME_P450"/>
    <property type="match status" value="1"/>
</dbReference>
<dbReference type="PRINTS" id="PR00465">
    <property type="entry name" value="EP450IV"/>
</dbReference>
<evidence type="ECO:0000256" key="2">
    <source>
        <dbReference type="ARBA" id="ARBA00003690"/>
    </source>
</evidence>
<evidence type="ECO:0000256" key="4">
    <source>
        <dbReference type="ARBA" id="ARBA00004406"/>
    </source>
</evidence>
<keyword evidence="12 15" id="KW-0503">Monooxygenase</keyword>
<feature type="transmembrane region" description="Helical" evidence="16">
    <location>
        <begin position="6"/>
        <end position="29"/>
    </location>
</feature>
<comment type="subcellular location">
    <subcellularLocation>
        <location evidence="4">Endoplasmic reticulum membrane</location>
        <topology evidence="4">Peripheral membrane protein</topology>
    </subcellularLocation>
    <subcellularLocation>
        <location evidence="3">Microsome membrane</location>
        <topology evidence="3">Peripheral membrane protein</topology>
    </subcellularLocation>
</comment>
<dbReference type="EMBL" id="JALNTZ010000006">
    <property type="protein sequence ID" value="KAJ3648471.1"/>
    <property type="molecule type" value="Genomic_DNA"/>
</dbReference>
<keyword evidence="9" id="KW-0492">Microsome</keyword>
<evidence type="ECO:0000256" key="6">
    <source>
        <dbReference type="ARBA" id="ARBA00022617"/>
    </source>
</evidence>
<dbReference type="SUPFAM" id="SSF48264">
    <property type="entry name" value="Cytochrome P450"/>
    <property type="match status" value="1"/>
</dbReference>
<dbReference type="GO" id="GO:0020037">
    <property type="term" value="F:heme binding"/>
    <property type="evidence" value="ECO:0007669"/>
    <property type="project" value="InterPro"/>
</dbReference>
<comment type="similarity">
    <text evidence="5 15">Belongs to the cytochrome P450 family.</text>
</comment>
<evidence type="ECO:0000256" key="15">
    <source>
        <dbReference type="RuleBase" id="RU000461"/>
    </source>
</evidence>
<dbReference type="CDD" id="cd20628">
    <property type="entry name" value="CYP4"/>
    <property type="match status" value="1"/>
</dbReference>
<dbReference type="GO" id="GO:0004497">
    <property type="term" value="F:monooxygenase activity"/>
    <property type="evidence" value="ECO:0007669"/>
    <property type="project" value="UniProtKB-KW"/>
</dbReference>
<keyword evidence="8" id="KW-0256">Endoplasmic reticulum</keyword>
<keyword evidence="18" id="KW-1185">Reference proteome</keyword>
<dbReference type="InterPro" id="IPR017972">
    <property type="entry name" value="Cyt_P450_CS"/>
</dbReference>
<reference evidence="17" key="1">
    <citation type="journal article" date="2023" name="G3 (Bethesda)">
        <title>Whole genome assemblies of Zophobas morio and Tenebrio molitor.</title>
        <authorList>
            <person name="Kaur S."/>
            <person name="Stinson S.A."/>
            <person name="diCenzo G.C."/>
        </authorList>
    </citation>
    <scope>NUCLEOTIDE SEQUENCE</scope>
    <source>
        <strain evidence="17">QUZm001</strain>
    </source>
</reference>
<dbReference type="AlphaFoldDB" id="A0AA38M9U9"/>
<dbReference type="InterPro" id="IPR036396">
    <property type="entry name" value="Cyt_P450_sf"/>
</dbReference>
<dbReference type="PANTHER" id="PTHR24291:SF189">
    <property type="entry name" value="CYTOCHROME P450 4C3-RELATED"/>
    <property type="match status" value="1"/>
</dbReference>
<feature type="binding site" description="axial binding residue" evidence="14">
    <location>
        <position position="439"/>
    </location>
    <ligand>
        <name>heme</name>
        <dbReference type="ChEBI" id="CHEBI:30413"/>
    </ligand>
    <ligandPart>
        <name>Fe</name>
        <dbReference type="ChEBI" id="CHEBI:18248"/>
    </ligandPart>
</feature>
<evidence type="ECO:0000256" key="13">
    <source>
        <dbReference type="ARBA" id="ARBA00023136"/>
    </source>
</evidence>
<comment type="caution">
    <text evidence="17">The sequence shown here is derived from an EMBL/GenBank/DDBJ whole genome shotgun (WGS) entry which is preliminary data.</text>
</comment>
<dbReference type="Pfam" id="PF00067">
    <property type="entry name" value="p450"/>
    <property type="match status" value="1"/>
</dbReference>